<dbReference type="AlphaFoldDB" id="A0A2D1KRD5"/>
<dbReference type="Pfam" id="PF12822">
    <property type="entry name" value="ECF_trnsprt"/>
    <property type="match status" value="1"/>
</dbReference>
<dbReference type="InterPro" id="IPR024529">
    <property type="entry name" value="ECF_trnsprt_substrate-spec"/>
</dbReference>
<evidence type="ECO:0000256" key="1">
    <source>
        <dbReference type="SAM" id="Phobius"/>
    </source>
</evidence>
<sequence>MADKVLSCLICRNTDQLAVLGLHSPHVRVAFVRQSVAASGRAAFFALATGLVAMTIILLGVIVMQQQSKARQITLLGVLIALQTILGSMFSLQFLLTKISFSFIITAIMASLFSPWVTASSSALANILGMLLFPRFTFFPGFVLTAFLVGLVFGLAFHKQKLGWRNILIANLIVTMGLYLGLNSLWLHLMYQIPWLPLLTGRLVQELITFPVYSVLVVLLFKVSIVRTTLQKYA</sequence>
<dbReference type="Proteomes" id="UP000223559">
    <property type="component" value="Chromosome"/>
</dbReference>
<dbReference type="EMBL" id="CP017697">
    <property type="protein sequence ID" value="ATO44651.1"/>
    <property type="molecule type" value="Genomic_DNA"/>
</dbReference>
<dbReference type="Gene3D" id="1.10.1760.20">
    <property type="match status" value="1"/>
</dbReference>
<accession>A0A2D1KRD5</accession>
<gene>
    <name evidence="2" type="ORF">LC20004_12370</name>
</gene>
<keyword evidence="1" id="KW-0812">Transmembrane</keyword>
<evidence type="ECO:0000313" key="2">
    <source>
        <dbReference type="EMBL" id="ATO44651.1"/>
    </source>
</evidence>
<feature type="transmembrane region" description="Helical" evidence="1">
    <location>
        <begin position="137"/>
        <end position="156"/>
    </location>
</feature>
<name>A0A2D1KRD5_9LACO</name>
<feature type="transmembrane region" description="Helical" evidence="1">
    <location>
        <begin position="207"/>
        <end position="225"/>
    </location>
</feature>
<feature type="transmembrane region" description="Helical" evidence="1">
    <location>
        <begin position="99"/>
        <end position="117"/>
    </location>
</feature>
<reference evidence="2 3" key="1">
    <citation type="submission" date="2016-10" db="EMBL/GenBank/DDBJ databases">
        <title>The whole genome sequencing and assembly of L. cotyniformis subsp. torquens DSM 20004 strain.</title>
        <authorList>
            <person name="Park M.-K."/>
            <person name="Lee Y.-J."/>
            <person name="Yi H."/>
            <person name="Bahn Y.-S."/>
            <person name="Kim J.F."/>
            <person name="Lee D.-W."/>
        </authorList>
    </citation>
    <scope>NUCLEOTIDE SEQUENCE [LARGE SCALE GENOMIC DNA]</scope>
    <source>
        <strain evidence="2 3">DSM 20004</strain>
    </source>
</reference>
<protein>
    <submittedName>
        <fullName evidence="2">ECF transporter S component</fullName>
    </submittedName>
</protein>
<dbReference type="InterPro" id="IPR030949">
    <property type="entry name" value="ECF_S_folate_fam"/>
</dbReference>
<proteinExistence type="predicted"/>
<evidence type="ECO:0000313" key="3">
    <source>
        <dbReference type="Proteomes" id="UP000223559"/>
    </source>
</evidence>
<keyword evidence="1" id="KW-0472">Membrane</keyword>
<feature type="transmembrane region" description="Helical" evidence="1">
    <location>
        <begin position="42"/>
        <end position="64"/>
    </location>
</feature>
<dbReference type="GO" id="GO:0022857">
    <property type="term" value="F:transmembrane transporter activity"/>
    <property type="evidence" value="ECO:0007669"/>
    <property type="project" value="InterPro"/>
</dbReference>
<dbReference type="OrthoDB" id="4624at2"/>
<feature type="transmembrane region" description="Helical" evidence="1">
    <location>
        <begin position="168"/>
        <end position="187"/>
    </location>
</feature>
<organism evidence="2 3">
    <name type="scientific">Loigolactobacillus coryniformis subsp. torquens DSM 20004 = KCTC 3535</name>
    <dbReference type="NCBI Taxonomy" id="1423822"/>
    <lineage>
        <taxon>Bacteria</taxon>
        <taxon>Bacillati</taxon>
        <taxon>Bacillota</taxon>
        <taxon>Bacilli</taxon>
        <taxon>Lactobacillales</taxon>
        <taxon>Lactobacillaceae</taxon>
        <taxon>Loigolactobacillus</taxon>
    </lineage>
</organism>
<dbReference type="KEGG" id="lcy:LC20004_12370"/>
<keyword evidence="3" id="KW-1185">Reference proteome</keyword>
<keyword evidence="1" id="KW-1133">Transmembrane helix</keyword>
<dbReference type="NCBIfam" id="TIGR04518">
    <property type="entry name" value="ECF_S_folT_fam"/>
    <property type="match status" value="1"/>
</dbReference>
<feature type="transmembrane region" description="Helical" evidence="1">
    <location>
        <begin position="70"/>
        <end position="92"/>
    </location>
</feature>